<organism evidence="2 3">
    <name type="scientific">Prosthecobacter dejongeii</name>
    <dbReference type="NCBI Taxonomy" id="48465"/>
    <lineage>
        <taxon>Bacteria</taxon>
        <taxon>Pseudomonadati</taxon>
        <taxon>Verrucomicrobiota</taxon>
        <taxon>Verrucomicrobiia</taxon>
        <taxon>Verrucomicrobiales</taxon>
        <taxon>Verrucomicrobiaceae</taxon>
        <taxon>Prosthecobacter</taxon>
    </lineage>
</organism>
<dbReference type="InterPro" id="IPR015890">
    <property type="entry name" value="Chorismate_C"/>
</dbReference>
<dbReference type="PANTHER" id="PTHR11236">
    <property type="entry name" value="AMINOBENZOATE/ANTHRANILATE SYNTHASE"/>
    <property type="match status" value="1"/>
</dbReference>
<proteinExistence type="predicted"/>
<gene>
    <name evidence="2" type="ORF">HNQ64_000722</name>
</gene>
<protein>
    <submittedName>
        <fullName evidence="2">Anthranilate/para-aminobenzoate synthase component I</fullName>
    </submittedName>
</protein>
<dbReference type="InterPro" id="IPR019999">
    <property type="entry name" value="Anth_synth_I-like"/>
</dbReference>
<dbReference type="EMBL" id="JACHIF010000001">
    <property type="protein sequence ID" value="MBB5036488.1"/>
    <property type="molecule type" value="Genomic_DNA"/>
</dbReference>
<name>A0A7W7YHV3_9BACT</name>
<dbReference type="PANTHER" id="PTHR11236:SF9">
    <property type="entry name" value="ANTHRANILATE SYNTHASE COMPONENT 1"/>
    <property type="match status" value="1"/>
</dbReference>
<dbReference type="SUPFAM" id="SSF56322">
    <property type="entry name" value="ADC synthase"/>
    <property type="match status" value="1"/>
</dbReference>
<accession>A0A7W7YHV3</accession>
<comment type="caution">
    <text evidence="2">The sequence shown here is derived from an EMBL/GenBank/DDBJ whole genome shotgun (WGS) entry which is preliminary data.</text>
</comment>
<reference evidence="2 3" key="1">
    <citation type="submission" date="2020-08" db="EMBL/GenBank/DDBJ databases">
        <title>Genomic Encyclopedia of Type Strains, Phase IV (KMG-IV): sequencing the most valuable type-strain genomes for metagenomic binning, comparative biology and taxonomic classification.</title>
        <authorList>
            <person name="Goeker M."/>
        </authorList>
    </citation>
    <scope>NUCLEOTIDE SEQUENCE [LARGE SCALE GENOMIC DNA]</scope>
    <source>
        <strain evidence="2 3">DSM 12251</strain>
    </source>
</reference>
<dbReference type="GO" id="GO:0000162">
    <property type="term" value="P:L-tryptophan biosynthetic process"/>
    <property type="evidence" value="ECO:0007669"/>
    <property type="project" value="TreeGrafter"/>
</dbReference>
<keyword evidence="3" id="KW-1185">Reference proteome</keyword>
<sequence length="404" mass="44025">MTIPLGSPAEIGRLLAPEPGFIWLDSAVAGPSAVSLLTAWPDRLLEGTLAQDWTAVEEALDEGTAAAHSGGLFGWVGYDGQFVLGLYPHALLYDHAQGEWFECGDFTQKLSSIPSHPQESPALTLPRQPFAPLVSRENFLAQVRRAQEYIIAGDIYQVNISQPWRAEWPVGTPFFPFYERLRRVSPAPHAACMNLGETTLLSASPELFLKLSGRTIATHPIKGTRPRFPTDPARDDASARELLASDKERAELLMITDLERNDLGQVCEFGSVKVPDLWRVESFAQVYHLVSTVTGTLRSGISHAAAFRACFPGGSITGAPKKRASEIIAELEPYPRGPYTGAVGYFGFDGESQWNIVIRTAVQKGGEITFHAGSGIVADSIPEKEWEETLHKASGILAAWAAED</sequence>
<dbReference type="Pfam" id="PF00425">
    <property type="entry name" value="Chorismate_bind"/>
    <property type="match status" value="1"/>
</dbReference>
<dbReference type="RefSeq" id="WP_184205407.1">
    <property type="nucleotide sequence ID" value="NZ_JACHIF010000001.1"/>
</dbReference>
<dbReference type="Proteomes" id="UP000534294">
    <property type="component" value="Unassembled WGS sequence"/>
</dbReference>
<evidence type="ECO:0000259" key="1">
    <source>
        <dbReference type="Pfam" id="PF00425"/>
    </source>
</evidence>
<dbReference type="AlphaFoldDB" id="A0A7W7YHV3"/>
<dbReference type="PRINTS" id="PR00095">
    <property type="entry name" value="ANTSNTHASEI"/>
</dbReference>
<evidence type="ECO:0000313" key="3">
    <source>
        <dbReference type="Proteomes" id="UP000534294"/>
    </source>
</evidence>
<evidence type="ECO:0000313" key="2">
    <source>
        <dbReference type="EMBL" id="MBB5036488.1"/>
    </source>
</evidence>
<dbReference type="InterPro" id="IPR005801">
    <property type="entry name" value="ADC_synthase"/>
</dbReference>
<feature type="domain" description="Chorismate-utilising enzyme C-terminal" evidence="1">
    <location>
        <begin position="136"/>
        <end position="392"/>
    </location>
</feature>
<dbReference type="Gene3D" id="3.60.120.10">
    <property type="entry name" value="Anthranilate synthase"/>
    <property type="match status" value="1"/>
</dbReference>